<protein>
    <submittedName>
        <fullName evidence="2">Uncharacterized protein</fullName>
    </submittedName>
</protein>
<organism evidence="2 3">
    <name type="scientific">Candidatus Anaerotruncus excrementipullorum</name>
    <dbReference type="NCBI Taxonomy" id="2838465"/>
    <lineage>
        <taxon>Bacteria</taxon>
        <taxon>Bacillati</taxon>
        <taxon>Bacillota</taxon>
        <taxon>Clostridia</taxon>
        <taxon>Eubacteriales</taxon>
        <taxon>Oscillospiraceae</taxon>
        <taxon>Anaerotruncus</taxon>
    </lineage>
</organism>
<reference evidence="2" key="2">
    <citation type="submission" date="2021-04" db="EMBL/GenBank/DDBJ databases">
        <authorList>
            <person name="Gilroy R."/>
        </authorList>
    </citation>
    <scope>NUCLEOTIDE SEQUENCE</scope>
    <source>
        <strain evidence="2">CHK188-5543</strain>
    </source>
</reference>
<accession>A0A9D1WSF1</accession>
<dbReference type="EMBL" id="DXES01000150">
    <property type="protein sequence ID" value="HIX65955.1"/>
    <property type="molecule type" value="Genomic_DNA"/>
</dbReference>
<feature type="chain" id="PRO_5038593454" evidence="1">
    <location>
        <begin position="34"/>
        <end position="300"/>
    </location>
</feature>
<evidence type="ECO:0000313" key="2">
    <source>
        <dbReference type="EMBL" id="HIX65955.1"/>
    </source>
</evidence>
<dbReference type="PROSITE" id="PS51257">
    <property type="entry name" value="PROKAR_LIPOPROTEIN"/>
    <property type="match status" value="1"/>
</dbReference>
<sequence>MKKTGKIYHLRLLVLCASCSGLLLSGCAGGVQAASSAPAAPAAREASSLPAASQAQAEQELPRESQRYRQAELETYQQLGAQLFLGEEAYPLAESIYNYRDYHNMFIFTDSFTDITQLEPELLIEIAASQAPRVDLYSRTFRASQGPVRSFYLAQREAGKPVGMISYGADVRQKAQELFGEAYTLPRQDGLTVRYEPQLDIYYLGAQDASSMSSDYPILLEVRQEGDRYTVKSILLSYWSFSGTWSNPDGSWESDEYCSMEAVRSYLDSEARNDLPVLTFTLEKAGDLYRMVGFQREQAA</sequence>
<proteinExistence type="predicted"/>
<dbReference type="Proteomes" id="UP000886800">
    <property type="component" value="Unassembled WGS sequence"/>
</dbReference>
<comment type="caution">
    <text evidence="2">The sequence shown here is derived from an EMBL/GenBank/DDBJ whole genome shotgun (WGS) entry which is preliminary data.</text>
</comment>
<evidence type="ECO:0000256" key="1">
    <source>
        <dbReference type="SAM" id="SignalP"/>
    </source>
</evidence>
<dbReference type="AlphaFoldDB" id="A0A9D1WSF1"/>
<evidence type="ECO:0000313" key="3">
    <source>
        <dbReference type="Proteomes" id="UP000886800"/>
    </source>
</evidence>
<name>A0A9D1WSF1_9FIRM</name>
<feature type="signal peptide" evidence="1">
    <location>
        <begin position="1"/>
        <end position="33"/>
    </location>
</feature>
<gene>
    <name evidence="2" type="ORF">H9736_06870</name>
</gene>
<keyword evidence="1" id="KW-0732">Signal</keyword>
<reference evidence="2" key="1">
    <citation type="journal article" date="2021" name="PeerJ">
        <title>Extensive microbial diversity within the chicken gut microbiome revealed by metagenomics and culture.</title>
        <authorList>
            <person name="Gilroy R."/>
            <person name="Ravi A."/>
            <person name="Getino M."/>
            <person name="Pursley I."/>
            <person name="Horton D.L."/>
            <person name="Alikhan N.F."/>
            <person name="Baker D."/>
            <person name="Gharbi K."/>
            <person name="Hall N."/>
            <person name="Watson M."/>
            <person name="Adriaenssens E.M."/>
            <person name="Foster-Nyarko E."/>
            <person name="Jarju S."/>
            <person name="Secka A."/>
            <person name="Antonio M."/>
            <person name="Oren A."/>
            <person name="Chaudhuri R.R."/>
            <person name="La Ragione R."/>
            <person name="Hildebrand F."/>
            <person name="Pallen M.J."/>
        </authorList>
    </citation>
    <scope>NUCLEOTIDE SEQUENCE</scope>
    <source>
        <strain evidence="2">CHK188-5543</strain>
    </source>
</reference>